<keyword evidence="2" id="KW-1185">Reference proteome</keyword>
<reference evidence="1 2" key="1">
    <citation type="submission" date="2020-10" db="EMBL/GenBank/DDBJ databases">
        <title>Identification of Nocardia species via Next-generation sequencing and recognition of intraspecies genetic diversity.</title>
        <authorList>
            <person name="Li P."/>
            <person name="Li P."/>
            <person name="Lu B."/>
        </authorList>
    </citation>
    <scope>NUCLEOTIDE SEQUENCE [LARGE SCALE GENOMIC DNA]</scope>
    <source>
        <strain evidence="1 2">BJ06-0157</strain>
    </source>
</reference>
<gene>
    <name evidence="1" type="ORF">IU459_32500</name>
</gene>
<sequence length="175" mass="19359">MLLASDGSTMPVLEAILRTELQVRVLRQDDMAASRLPTTVTDALQVSGADRVIVRRSCLINSDSVAVSVNHVVIVPGPAAPYGVDDVRMPIGYSLISRGVFQRRNILRAGLTRWPDGRLCAAKAYVIVLVDRPLCYIRESFNPNIIPPDHSYTADRDLLWADEPESVPDRTRQHG</sequence>
<evidence type="ECO:0000313" key="2">
    <source>
        <dbReference type="Proteomes" id="UP000702209"/>
    </source>
</evidence>
<dbReference type="Gene3D" id="3.40.1410.10">
    <property type="entry name" value="Chorismate lyase-like"/>
    <property type="match status" value="1"/>
</dbReference>
<organism evidence="1 2">
    <name type="scientific">Nocardia amamiensis</name>
    <dbReference type="NCBI Taxonomy" id="404578"/>
    <lineage>
        <taxon>Bacteria</taxon>
        <taxon>Bacillati</taxon>
        <taxon>Actinomycetota</taxon>
        <taxon>Actinomycetes</taxon>
        <taxon>Mycobacteriales</taxon>
        <taxon>Nocardiaceae</taxon>
        <taxon>Nocardia</taxon>
    </lineage>
</organism>
<proteinExistence type="predicted"/>
<dbReference type="EMBL" id="JADLQX010000039">
    <property type="protein sequence ID" value="MBF6302227.1"/>
    <property type="molecule type" value="Genomic_DNA"/>
</dbReference>
<protein>
    <submittedName>
        <fullName evidence="1">Uncharacterized protein</fullName>
    </submittedName>
</protein>
<dbReference type="SUPFAM" id="SSF64288">
    <property type="entry name" value="Chorismate lyase-like"/>
    <property type="match status" value="1"/>
</dbReference>
<dbReference type="Proteomes" id="UP000702209">
    <property type="component" value="Unassembled WGS sequence"/>
</dbReference>
<comment type="caution">
    <text evidence="1">The sequence shown here is derived from an EMBL/GenBank/DDBJ whole genome shotgun (WGS) entry which is preliminary data.</text>
</comment>
<accession>A0ABS0D050</accession>
<name>A0ABS0D050_9NOCA</name>
<evidence type="ECO:0000313" key="1">
    <source>
        <dbReference type="EMBL" id="MBF6302227.1"/>
    </source>
</evidence>
<dbReference type="RefSeq" id="WP_195133413.1">
    <property type="nucleotide sequence ID" value="NZ_JADLQX010000039.1"/>
</dbReference>
<dbReference type="InterPro" id="IPR028978">
    <property type="entry name" value="Chorismate_lyase_/UTRA_dom_sf"/>
</dbReference>